<evidence type="ECO:0000256" key="2">
    <source>
        <dbReference type="ARBA" id="ARBA00022723"/>
    </source>
</evidence>
<dbReference type="InterPro" id="IPR038765">
    <property type="entry name" value="Papain-like_cys_pep_sf"/>
</dbReference>
<dbReference type="EMBL" id="JAJTJA010000004">
    <property type="protein sequence ID" value="KAH8700859.1"/>
    <property type="molecule type" value="Genomic_DNA"/>
</dbReference>
<dbReference type="GO" id="GO:0005634">
    <property type="term" value="C:nucleus"/>
    <property type="evidence" value="ECO:0007669"/>
    <property type="project" value="TreeGrafter"/>
</dbReference>
<comment type="similarity">
    <text evidence="1">Belongs to the transglutaminase-like superfamily. PNGase family.</text>
</comment>
<evidence type="ECO:0000256" key="6">
    <source>
        <dbReference type="SAM" id="MobiDB-lite"/>
    </source>
</evidence>
<feature type="region of interest" description="Disordered" evidence="6">
    <location>
        <begin position="381"/>
        <end position="420"/>
    </location>
</feature>
<protein>
    <recommendedName>
        <fullName evidence="5">Protein PNG1</fullName>
    </recommendedName>
    <alternativeName>
        <fullName evidence="4">Protein png1</fullName>
    </alternativeName>
</protein>
<evidence type="ECO:0000256" key="3">
    <source>
        <dbReference type="ARBA" id="ARBA00022833"/>
    </source>
</evidence>
<dbReference type="Pfam" id="PF01841">
    <property type="entry name" value="Transglut_core"/>
    <property type="match status" value="1"/>
</dbReference>
<evidence type="ECO:0000313" key="8">
    <source>
        <dbReference type="EMBL" id="KAH8700859.1"/>
    </source>
</evidence>
<dbReference type="GO" id="GO:0005829">
    <property type="term" value="C:cytosol"/>
    <property type="evidence" value="ECO:0007669"/>
    <property type="project" value="TreeGrafter"/>
</dbReference>
<dbReference type="PANTHER" id="PTHR12143:SF19">
    <property type="entry name" value="PEPTIDE-N(4)-(N-ACETYL-BETA-GLUCOSAMINYL)ASPARAGINE AMIDASE"/>
    <property type="match status" value="1"/>
</dbReference>
<proteinExistence type="inferred from homology"/>
<dbReference type="GO" id="GO:0006516">
    <property type="term" value="P:glycoprotein catabolic process"/>
    <property type="evidence" value="ECO:0007669"/>
    <property type="project" value="TreeGrafter"/>
</dbReference>
<dbReference type="Proteomes" id="UP001201262">
    <property type="component" value="Unassembled WGS sequence"/>
</dbReference>
<dbReference type="GeneID" id="70241217"/>
<evidence type="ECO:0000313" key="9">
    <source>
        <dbReference type="Proteomes" id="UP001201262"/>
    </source>
</evidence>
<dbReference type="FunFam" id="3.10.620.30:FF:000004">
    <property type="entry name" value="Peptidase (PNG1)"/>
    <property type="match status" value="1"/>
</dbReference>
<keyword evidence="3" id="KW-0862">Zinc</keyword>
<dbReference type="GO" id="GO:0000224">
    <property type="term" value="F:peptide-N4-(N-acetyl-beta-glucosaminyl)asparagine amidase activity"/>
    <property type="evidence" value="ECO:0007669"/>
    <property type="project" value="TreeGrafter"/>
</dbReference>
<dbReference type="Gene3D" id="2.20.25.10">
    <property type="match status" value="1"/>
</dbReference>
<dbReference type="Gene3D" id="3.10.620.30">
    <property type="match status" value="1"/>
</dbReference>
<feature type="domain" description="Transglutaminase-like" evidence="7">
    <location>
        <begin position="218"/>
        <end position="273"/>
    </location>
</feature>
<dbReference type="FunFam" id="2.20.25.10:FF:000011">
    <property type="entry name" value="peptide-N(4)-(N-acetyl-beta- glucosaminyl)asparagine amidase"/>
    <property type="match status" value="1"/>
</dbReference>
<dbReference type="InterPro" id="IPR050883">
    <property type="entry name" value="PNGase"/>
</dbReference>
<dbReference type="SMART" id="SM00460">
    <property type="entry name" value="TGc"/>
    <property type="match status" value="1"/>
</dbReference>
<evidence type="ECO:0000259" key="7">
    <source>
        <dbReference type="SMART" id="SM00460"/>
    </source>
</evidence>
<accession>A0AAD4L0W7</accession>
<feature type="region of interest" description="Disordered" evidence="6">
    <location>
        <begin position="32"/>
        <end position="62"/>
    </location>
</feature>
<dbReference type="PANTHER" id="PTHR12143">
    <property type="entry name" value="PEPTIDE N-GLYCANASE PNGASE -RELATED"/>
    <property type="match status" value="1"/>
</dbReference>
<reference evidence="8" key="1">
    <citation type="submission" date="2021-12" db="EMBL/GenBank/DDBJ databases">
        <title>Convergent genome expansion in fungi linked to evolution of root-endophyte symbiosis.</title>
        <authorList>
            <consortium name="DOE Joint Genome Institute"/>
            <person name="Ke Y.-H."/>
            <person name="Bonito G."/>
            <person name="Liao H.-L."/>
            <person name="Looney B."/>
            <person name="Rojas-Flechas A."/>
            <person name="Nash J."/>
            <person name="Hameed K."/>
            <person name="Schadt C."/>
            <person name="Martin F."/>
            <person name="Crous P.W."/>
            <person name="Miettinen O."/>
            <person name="Magnuson J.K."/>
            <person name="Labbe J."/>
            <person name="Jacobson D."/>
            <person name="Doktycz M.J."/>
            <person name="Veneault-Fourrey C."/>
            <person name="Kuo A."/>
            <person name="Mondo S."/>
            <person name="Calhoun S."/>
            <person name="Riley R."/>
            <person name="Ohm R."/>
            <person name="LaButti K."/>
            <person name="Andreopoulos B."/>
            <person name="Pangilinan J."/>
            <person name="Nolan M."/>
            <person name="Tritt A."/>
            <person name="Clum A."/>
            <person name="Lipzen A."/>
            <person name="Daum C."/>
            <person name="Barry K."/>
            <person name="Grigoriev I.V."/>
            <person name="Vilgalys R."/>
        </authorList>
    </citation>
    <scope>NUCLEOTIDE SEQUENCE</scope>
    <source>
        <strain evidence="8">PMI_201</strain>
    </source>
</reference>
<dbReference type="RefSeq" id="XP_046074565.1">
    <property type="nucleotide sequence ID" value="XM_046210930.1"/>
</dbReference>
<evidence type="ECO:0000256" key="4">
    <source>
        <dbReference type="ARBA" id="ARBA00071430"/>
    </source>
</evidence>
<dbReference type="GO" id="GO:0046872">
    <property type="term" value="F:metal ion binding"/>
    <property type="evidence" value="ECO:0007669"/>
    <property type="project" value="UniProtKB-KW"/>
</dbReference>
<keyword evidence="9" id="KW-1185">Reference proteome</keyword>
<feature type="region of interest" description="Disordered" evidence="6">
    <location>
        <begin position="1"/>
        <end position="20"/>
    </location>
</feature>
<comment type="caution">
    <text evidence="8">The sequence shown here is derived from an EMBL/GenBank/DDBJ whole genome shotgun (WGS) entry which is preliminary data.</text>
</comment>
<sequence>MAEKPQRAPRAPATASNLDVAELSKDFENLMRSKRFNDFQQQSQNNSRTGSPAPSQSSHLSTLSPAARRLPIMPQHPQETASVKFCNLLRVLSVTPTKYENPGLLDEALTVIPLDRLYAEADDDHQIHQAQSASVGKKPQWGYQDFVIQSLLKWFKNSFFTWVNNPQCSRCFMPTIAYGMVPPTPDETARGATRVEGYKCSGCGTLERFPRYSDVWQLLQTRCGRGGEWANCFTMLCRALGSRVRWVWNSEDHVWTEVYSEHQRRWVHVDACEGMWDKPRLYTEGWGWKLSYCIAFSIDGATDVTRRYVRNASKHGAKRNRVPEDVLLWGIYEIRRLRREKLSEQELRRLRKEDEREERELRMFTTTALAAEITALFPGSSRLIRGDEQKTPLTQDEDAAQWVHPRQQSGSENTGPDGRR</sequence>
<dbReference type="AlphaFoldDB" id="A0AAD4L0W7"/>
<evidence type="ECO:0000256" key="5">
    <source>
        <dbReference type="ARBA" id="ARBA00071953"/>
    </source>
</evidence>
<organism evidence="8 9">
    <name type="scientific">Talaromyces proteolyticus</name>
    <dbReference type="NCBI Taxonomy" id="1131652"/>
    <lineage>
        <taxon>Eukaryota</taxon>
        <taxon>Fungi</taxon>
        <taxon>Dikarya</taxon>
        <taxon>Ascomycota</taxon>
        <taxon>Pezizomycotina</taxon>
        <taxon>Eurotiomycetes</taxon>
        <taxon>Eurotiomycetidae</taxon>
        <taxon>Eurotiales</taxon>
        <taxon>Trichocomaceae</taxon>
        <taxon>Talaromyces</taxon>
        <taxon>Talaromyces sect. Bacilispori</taxon>
    </lineage>
</organism>
<name>A0AAD4L0W7_9EURO</name>
<keyword evidence="2" id="KW-0479">Metal-binding</keyword>
<dbReference type="SUPFAM" id="SSF54001">
    <property type="entry name" value="Cysteine proteinases"/>
    <property type="match status" value="1"/>
</dbReference>
<gene>
    <name evidence="8" type="ORF">BGW36DRAFT_292773</name>
</gene>
<dbReference type="InterPro" id="IPR002931">
    <property type="entry name" value="Transglutaminase-like"/>
</dbReference>
<feature type="compositionally biased region" description="Polar residues" evidence="6">
    <location>
        <begin position="48"/>
        <end position="62"/>
    </location>
</feature>
<evidence type="ECO:0000256" key="1">
    <source>
        <dbReference type="ARBA" id="ARBA00009390"/>
    </source>
</evidence>
<dbReference type="GO" id="GO:0036503">
    <property type="term" value="P:ERAD pathway"/>
    <property type="evidence" value="ECO:0007669"/>
    <property type="project" value="UniProtKB-ARBA"/>
</dbReference>